<organism evidence="1 2">
    <name type="scientific">Rhizopus oryzae</name>
    <name type="common">Mucormycosis agent</name>
    <name type="synonym">Rhizopus arrhizus var. delemar</name>
    <dbReference type="NCBI Taxonomy" id="64495"/>
    <lineage>
        <taxon>Eukaryota</taxon>
        <taxon>Fungi</taxon>
        <taxon>Fungi incertae sedis</taxon>
        <taxon>Mucoromycota</taxon>
        <taxon>Mucoromycotina</taxon>
        <taxon>Mucoromycetes</taxon>
        <taxon>Mucorales</taxon>
        <taxon>Mucorineae</taxon>
        <taxon>Rhizopodaceae</taxon>
        <taxon>Rhizopus</taxon>
    </lineage>
</organism>
<name>A0A9P7BJG6_RHIOR</name>
<protein>
    <submittedName>
        <fullName evidence="1">Uncharacterized protein</fullName>
    </submittedName>
</protein>
<reference evidence="1" key="1">
    <citation type="journal article" date="2020" name="Microb. Genom.">
        <title>Genetic diversity of clinical and environmental Mucorales isolates obtained from an investigation of mucormycosis cases among solid organ transplant recipients.</title>
        <authorList>
            <person name="Nguyen M.H."/>
            <person name="Kaul D."/>
            <person name="Muto C."/>
            <person name="Cheng S.J."/>
            <person name="Richter R.A."/>
            <person name="Bruno V.M."/>
            <person name="Liu G."/>
            <person name="Beyhan S."/>
            <person name="Sundermann A.J."/>
            <person name="Mounaud S."/>
            <person name="Pasculle A.W."/>
            <person name="Nierman W.C."/>
            <person name="Driscoll E."/>
            <person name="Cumbie R."/>
            <person name="Clancy C.J."/>
            <person name="Dupont C.L."/>
        </authorList>
    </citation>
    <scope>NUCLEOTIDE SEQUENCE</scope>
    <source>
        <strain evidence="1">GL11</strain>
    </source>
</reference>
<proteinExistence type="predicted"/>
<evidence type="ECO:0000313" key="1">
    <source>
        <dbReference type="EMBL" id="KAG1279647.1"/>
    </source>
</evidence>
<dbReference type="AlphaFoldDB" id="A0A9P7BJG6"/>
<comment type="caution">
    <text evidence="1">The sequence shown here is derived from an EMBL/GenBank/DDBJ whole genome shotgun (WGS) entry which is preliminary data.</text>
</comment>
<accession>A0A9P7BJG6</accession>
<dbReference type="EMBL" id="JAANQT010008846">
    <property type="protein sequence ID" value="KAG1279647.1"/>
    <property type="molecule type" value="Genomic_DNA"/>
</dbReference>
<gene>
    <name evidence="1" type="ORF">G6F64_014567</name>
</gene>
<sequence>MAWTMAATTSRHGRSFFHLRLARRRRLGRTDAAGACEAALQDAVKAQVVQEPGAHEACEDLAQHADGDQRQQDGADEVVIKALEGREQRAPTPPAPTIPTMVELRRLESNW</sequence>
<keyword evidence="2" id="KW-1185">Reference proteome</keyword>
<dbReference type="Proteomes" id="UP000716291">
    <property type="component" value="Unassembled WGS sequence"/>
</dbReference>
<evidence type="ECO:0000313" key="2">
    <source>
        <dbReference type="Proteomes" id="UP000716291"/>
    </source>
</evidence>